<protein>
    <recommendedName>
        <fullName evidence="4">4-alpha-glucanotransferase</fullName>
        <ecNumber evidence="3">2.4.1.25</ecNumber>
    </recommendedName>
    <alternativeName>
        <fullName evidence="8">Amylomaltase</fullName>
    </alternativeName>
    <alternativeName>
        <fullName evidence="9">Disproportionating enzyme</fullName>
    </alternativeName>
</protein>
<keyword evidence="11" id="KW-1185">Reference proteome</keyword>
<reference evidence="11" key="1">
    <citation type="journal article" date="2020" name="Appl. Environ. Microbiol.">
        <title>Diazotrophic Anaeromyxobacter Isolates from Soils.</title>
        <authorList>
            <person name="Masuda Y."/>
            <person name="Yamanaka H."/>
            <person name="Xu Z.X."/>
            <person name="Shiratori Y."/>
            <person name="Aono T."/>
            <person name="Amachi S."/>
            <person name="Senoo K."/>
            <person name="Itoh H."/>
        </authorList>
    </citation>
    <scope>NUCLEOTIDE SEQUENCE [LARGE SCALE GENOMIC DNA]</scope>
    <source>
        <strain evidence="11">R267</strain>
    </source>
</reference>
<accession>A0A7I9VGZ6</accession>
<dbReference type="InterPro" id="IPR003385">
    <property type="entry name" value="Glyco_hydro_77"/>
</dbReference>
<comment type="catalytic activity">
    <reaction evidence="1">
        <text>Transfers a segment of a (1-&gt;4)-alpha-D-glucan to a new position in an acceptor, which may be glucose or a (1-&gt;4)-alpha-D-glucan.</text>
        <dbReference type="EC" id="2.4.1.25"/>
    </reaction>
</comment>
<dbReference type="Gene3D" id="3.20.20.80">
    <property type="entry name" value="Glycosidases"/>
    <property type="match status" value="2"/>
</dbReference>
<dbReference type="EC" id="2.4.1.25" evidence="3"/>
<evidence type="ECO:0000256" key="4">
    <source>
        <dbReference type="ARBA" id="ARBA00020295"/>
    </source>
</evidence>
<evidence type="ECO:0000256" key="3">
    <source>
        <dbReference type="ARBA" id="ARBA00012560"/>
    </source>
</evidence>
<dbReference type="Pfam" id="PF02446">
    <property type="entry name" value="Glyco_hydro_77"/>
    <property type="match status" value="1"/>
</dbReference>
<comment type="caution">
    <text evidence="10">The sequence shown here is derived from an EMBL/GenBank/DDBJ whole genome shotgun (WGS) entry which is preliminary data.</text>
</comment>
<comment type="similarity">
    <text evidence="2">Belongs to the disproportionating enzyme family.</text>
</comment>
<dbReference type="PANTHER" id="PTHR32438">
    <property type="entry name" value="4-ALPHA-GLUCANOTRANSFERASE DPE1, CHLOROPLASTIC/AMYLOPLASTIC"/>
    <property type="match status" value="1"/>
</dbReference>
<evidence type="ECO:0000256" key="2">
    <source>
        <dbReference type="ARBA" id="ARBA00005684"/>
    </source>
</evidence>
<dbReference type="InterPro" id="IPR017853">
    <property type="entry name" value="GH"/>
</dbReference>
<dbReference type="Proteomes" id="UP000503640">
    <property type="component" value="Unassembled WGS sequence"/>
</dbReference>
<keyword evidence="6" id="KW-0808">Transferase</keyword>
<proteinExistence type="inferred from homology"/>
<dbReference type="AlphaFoldDB" id="A0A7I9VGZ6"/>
<gene>
    <name evidence="10" type="ORF">AMYX_01510</name>
</gene>
<evidence type="ECO:0000256" key="5">
    <source>
        <dbReference type="ARBA" id="ARBA00022676"/>
    </source>
</evidence>
<evidence type="ECO:0000256" key="1">
    <source>
        <dbReference type="ARBA" id="ARBA00000439"/>
    </source>
</evidence>
<keyword evidence="5" id="KW-0328">Glycosyltransferase</keyword>
<dbReference type="SUPFAM" id="SSF51445">
    <property type="entry name" value="(Trans)glycosidases"/>
    <property type="match status" value="1"/>
</dbReference>
<sequence>MLGIRRLLLGLHDAAFPSTPEEDTGRGTPYGDGAVALLEFAAELGFDGLQLGPQGALPPGHASPYDGAFFSREPTSVALLPLTRPAFGELLDRGWLARRLAGRPGGGARAELAFAREAVHDALGRAFAELERRREAPPVAALARDLEAFQAREAAWLARDAAFEGAPDGEARARYAFAQYLAQAQHAELRERAGALGLALFGDLHAGISARDAHAAAAFLLPGYRMGAPPSRTNPDGQPWHYPLLDPRRYREAGGDGPALRFFRDRVERMFAAYDGLRLDHPHGLVDPWVYRDEGEPGAAVRAGARLFSSPDLEDHPALGPLAVARPDQLRRELPRHADGWVARLDPEQVTRYGVLLDALMAAAARRGLGADAVACEILSTEPYPLARALERHGLGRFRVTQKADLARPEDGYRGENARPEDWIMLGNHDTPTILAAAERWIATGAAPRQAEYLASRLLAPGEPQEAWVRRVAGSAGALVQARAADLFAGPARQVMIFFTDLFGEREPYNVPGTVSPANWSLRLPADFRALYRRRLAEGRALDLPRALARALRSRGAPFAARHEALLAALDHAP</sequence>
<evidence type="ECO:0000313" key="11">
    <source>
        <dbReference type="Proteomes" id="UP000503640"/>
    </source>
</evidence>
<evidence type="ECO:0000313" key="10">
    <source>
        <dbReference type="EMBL" id="GEJ55410.1"/>
    </source>
</evidence>
<organism evidence="10 11">
    <name type="scientific">Anaeromyxobacter diazotrophicus</name>
    <dbReference type="NCBI Taxonomy" id="2590199"/>
    <lineage>
        <taxon>Bacteria</taxon>
        <taxon>Pseudomonadati</taxon>
        <taxon>Myxococcota</taxon>
        <taxon>Myxococcia</taxon>
        <taxon>Myxococcales</taxon>
        <taxon>Cystobacterineae</taxon>
        <taxon>Anaeromyxobacteraceae</taxon>
        <taxon>Anaeromyxobacter</taxon>
    </lineage>
</organism>
<dbReference type="GO" id="GO:0004134">
    <property type="term" value="F:4-alpha-glucanotransferase activity"/>
    <property type="evidence" value="ECO:0007669"/>
    <property type="project" value="UniProtKB-EC"/>
</dbReference>
<dbReference type="GO" id="GO:0005975">
    <property type="term" value="P:carbohydrate metabolic process"/>
    <property type="evidence" value="ECO:0007669"/>
    <property type="project" value="InterPro"/>
</dbReference>
<keyword evidence="7" id="KW-0119">Carbohydrate metabolism</keyword>
<dbReference type="PANTHER" id="PTHR32438:SF5">
    <property type="entry name" value="4-ALPHA-GLUCANOTRANSFERASE DPE1, CHLOROPLASTIC_AMYLOPLASTIC"/>
    <property type="match status" value="1"/>
</dbReference>
<evidence type="ECO:0000256" key="6">
    <source>
        <dbReference type="ARBA" id="ARBA00022679"/>
    </source>
</evidence>
<evidence type="ECO:0000256" key="9">
    <source>
        <dbReference type="ARBA" id="ARBA00031501"/>
    </source>
</evidence>
<evidence type="ECO:0000256" key="8">
    <source>
        <dbReference type="ARBA" id="ARBA00031423"/>
    </source>
</evidence>
<evidence type="ECO:0000256" key="7">
    <source>
        <dbReference type="ARBA" id="ARBA00023277"/>
    </source>
</evidence>
<name>A0A7I9VGZ6_9BACT</name>
<dbReference type="EMBL" id="BJTG01000001">
    <property type="protein sequence ID" value="GEJ55410.1"/>
    <property type="molecule type" value="Genomic_DNA"/>
</dbReference>